<comment type="caution">
    <text evidence="2">The sequence shown here is derived from an EMBL/GenBank/DDBJ whole genome shotgun (WGS) entry which is preliminary data.</text>
</comment>
<evidence type="ECO:0008006" key="4">
    <source>
        <dbReference type="Google" id="ProtNLM"/>
    </source>
</evidence>
<evidence type="ECO:0000313" key="3">
    <source>
        <dbReference type="Proteomes" id="UP001458880"/>
    </source>
</evidence>
<feature type="region of interest" description="Disordered" evidence="1">
    <location>
        <begin position="124"/>
        <end position="162"/>
    </location>
</feature>
<organism evidence="2 3">
    <name type="scientific">Popillia japonica</name>
    <name type="common">Japanese beetle</name>
    <dbReference type="NCBI Taxonomy" id="7064"/>
    <lineage>
        <taxon>Eukaryota</taxon>
        <taxon>Metazoa</taxon>
        <taxon>Ecdysozoa</taxon>
        <taxon>Arthropoda</taxon>
        <taxon>Hexapoda</taxon>
        <taxon>Insecta</taxon>
        <taxon>Pterygota</taxon>
        <taxon>Neoptera</taxon>
        <taxon>Endopterygota</taxon>
        <taxon>Coleoptera</taxon>
        <taxon>Polyphaga</taxon>
        <taxon>Scarabaeiformia</taxon>
        <taxon>Scarabaeidae</taxon>
        <taxon>Rutelinae</taxon>
        <taxon>Popillia</taxon>
    </lineage>
</organism>
<protein>
    <recommendedName>
        <fullName evidence="4">Polyprotein</fullName>
    </recommendedName>
</protein>
<gene>
    <name evidence="2" type="ORF">QE152_g29373</name>
</gene>
<evidence type="ECO:0000256" key="1">
    <source>
        <dbReference type="SAM" id="MobiDB-lite"/>
    </source>
</evidence>
<evidence type="ECO:0000313" key="2">
    <source>
        <dbReference type="EMBL" id="KAK9703370.1"/>
    </source>
</evidence>
<name>A0AAW1JIH5_POPJA</name>
<accession>A0AAW1JIH5</accession>
<dbReference type="AlphaFoldDB" id="A0AAW1JIH5"/>
<dbReference type="Proteomes" id="UP001458880">
    <property type="component" value="Unassembled WGS sequence"/>
</dbReference>
<proteinExistence type="predicted"/>
<reference evidence="2 3" key="1">
    <citation type="journal article" date="2024" name="BMC Genomics">
        <title>De novo assembly and annotation of Popillia japonica's genome with initial clues to its potential as an invasive pest.</title>
        <authorList>
            <person name="Cucini C."/>
            <person name="Boschi S."/>
            <person name="Funari R."/>
            <person name="Cardaioli E."/>
            <person name="Iannotti N."/>
            <person name="Marturano G."/>
            <person name="Paoli F."/>
            <person name="Bruttini M."/>
            <person name="Carapelli A."/>
            <person name="Frati F."/>
            <person name="Nardi F."/>
        </authorList>
    </citation>
    <scope>NUCLEOTIDE SEQUENCE [LARGE SCALE GENOMIC DNA]</scope>
    <source>
        <strain evidence="2">DMR45628</strain>
    </source>
</reference>
<keyword evidence="3" id="KW-1185">Reference proteome</keyword>
<dbReference type="EMBL" id="JASPKY010000371">
    <property type="protein sequence ID" value="KAK9703370.1"/>
    <property type="molecule type" value="Genomic_DNA"/>
</dbReference>
<sequence>MFSGVRLVQFSVNNVVNSATDKVAAIPSIVDDLVTSSEEAAQKISTAQSKQKKYFDKRQKAPNRYKEGDLVLIEQNPAATGTSRKLVGPMIVTAILPNDRYRIDMPSTCRTAKRSQQERTVAVDRMKPWCPPGGMSDTTDSESGEDGVVVLSPGGDGSSSDE</sequence>